<accession>A0A6P1SXM5</accession>
<dbReference type="AlphaFoldDB" id="A0A6P1SXM5"/>
<dbReference type="GO" id="GO:0050660">
    <property type="term" value="F:flavin adenine dinucleotide binding"/>
    <property type="evidence" value="ECO:0007669"/>
    <property type="project" value="InterPro"/>
</dbReference>
<dbReference type="InterPro" id="IPR009100">
    <property type="entry name" value="AcylCoA_DH/oxidase_NM_dom_sf"/>
</dbReference>
<dbReference type="Gene3D" id="2.40.110.10">
    <property type="entry name" value="Butyryl-CoA Dehydrogenase, subunit A, domain 2"/>
    <property type="match status" value="1"/>
</dbReference>
<sequence>MGFAQDAEAMQEALASTPGWQEVAGDRFDDATLSAIFSEAVKVAEVEIAPLNAIADRVGARISEGRVTTPAAFRSVFTTLADGGWLSLEHDARLGGQGLPLTVFAAVNPLFERACPAFMMVAGGTRAAAMMLSEWADPETQSEWVPELLAGRRCATICISEPEAGSDVGRIRTRAERGSDGRWQVSGQKIWISFGDHDIRSRIGHCLLARTGDKPGTRGLSLFLVENGPQVVTERIEEKLGLHGSPTCALRFEKAPATLIGSEEGGLRQLFTMIRHMRLTVACQGLGVALACHDAAASYAQSRRQGGSADAPPVAIVQHPDVRRQLLEMETDISLFRLALLQTAVAADLAPGDAGMARLCGFLLPLIKNFGAELAFDTAARSILVLGGGGFMQDYPAAQALRDARVFAIYEGTTGMQAQDFVMRQCIRNDEAALQTFVEIARAECAGQKQAIEVIETFKAFFDREVRDQKEFALMAMAEPVMRAGWCAVKAWLSGRMADEICRIHFLATAEAEIEVHFAKARSAARLLGQ</sequence>
<gene>
    <name evidence="9" type="ORF">GO499_03965</name>
</gene>
<proteinExistence type="inferred from homology"/>
<comment type="cofactor">
    <cofactor evidence="1 5">
        <name>FAD</name>
        <dbReference type="ChEBI" id="CHEBI:57692"/>
    </cofactor>
</comment>
<feature type="domain" description="Acyl-CoA dehydrogenase/oxidase C-terminal" evidence="6">
    <location>
        <begin position="265"/>
        <end position="420"/>
    </location>
</feature>
<dbReference type="Pfam" id="PF02771">
    <property type="entry name" value="Acyl-CoA_dh_N"/>
    <property type="match status" value="1"/>
</dbReference>
<dbReference type="PANTHER" id="PTHR42803:SF1">
    <property type="entry name" value="BROAD-SPECIFICITY LINEAR ACYL-COA DEHYDROGENASE FADE5"/>
    <property type="match status" value="1"/>
</dbReference>
<evidence type="ECO:0000259" key="6">
    <source>
        <dbReference type="Pfam" id="PF00441"/>
    </source>
</evidence>
<dbReference type="InterPro" id="IPR036250">
    <property type="entry name" value="AcylCo_DH-like_C"/>
</dbReference>
<dbReference type="SUPFAM" id="SSF47203">
    <property type="entry name" value="Acyl-CoA dehydrogenase C-terminal domain-like"/>
    <property type="match status" value="1"/>
</dbReference>
<keyword evidence="10" id="KW-1185">Reference proteome</keyword>
<dbReference type="InterPro" id="IPR013786">
    <property type="entry name" value="AcylCoA_DH/ox_N"/>
</dbReference>
<dbReference type="GO" id="GO:0005886">
    <property type="term" value="C:plasma membrane"/>
    <property type="evidence" value="ECO:0007669"/>
    <property type="project" value="TreeGrafter"/>
</dbReference>
<evidence type="ECO:0000259" key="7">
    <source>
        <dbReference type="Pfam" id="PF02770"/>
    </source>
</evidence>
<keyword evidence="5" id="KW-0560">Oxidoreductase</keyword>
<evidence type="ECO:0000256" key="1">
    <source>
        <dbReference type="ARBA" id="ARBA00001974"/>
    </source>
</evidence>
<evidence type="ECO:0000256" key="4">
    <source>
        <dbReference type="ARBA" id="ARBA00022827"/>
    </source>
</evidence>
<evidence type="ECO:0000313" key="9">
    <source>
        <dbReference type="EMBL" id="QHQ34400.1"/>
    </source>
</evidence>
<protein>
    <submittedName>
        <fullName evidence="9">Acyl-CoA dehydrogenase</fullName>
    </submittedName>
</protein>
<dbReference type="RefSeq" id="WP_161860971.1">
    <property type="nucleotide sequence ID" value="NZ_CP046620.1"/>
</dbReference>
<evidence type="ECO:0000259" key="8">
    <source>
        <dbReference type="Pfam" id="PF02771"/>
    </source>
</evidence>
<dbReference type="PANTHER" id="PTHR42803">
    <property type="entry name" value="ACYL-COA DEHYDROGENASE"/>
    <property type="match status" value="1"/>
</dbReference>
<dbReference type="GO" id="GO:0016627">
    <property type="term" value="F:oxidoreductase activity, acting on the CH-CH group of donors"/>
    <property type="evidence" value="ECO:0007669"/>
    <property type="project" value="InterPro"/>
</dbReference>
<feature type="domain" description="Acyl-CoA dehydrogenase/oxidase N-terminal" evidence="8">
    <location>
        <begin position="42"/>
        <end position="151"/>
    </location>
</feature>
<organism evidence="9 10">
    <name type="scientific">Algicella marina</name>
    <dbReference type="NCBI Taxonomy" id="2683284"/>
    <lineage>
        <taxon>Bacteria</taxon>
        <taxon>Pseudomonadati</taxon>
        <taxon>Pseudomonadota</taxon>
        <taxon>Alphaproteobacteria</taxon>
        <taxon>Rhodobacterales</taxon>
        <taxon>Paracoccaceae</taxon>
        <taxon>Algicella</taxon>
    </lineage>
</organism>
<dbReference type="Gene3D" id="1.20.140.10">
    <property type="entry name" value="Butyryl-CoA Dehydrogenase, subunit A, domain 3"/>
    <property type="match status" value="1"/>
</dbReference>
<dbReference type="Pfam" id="PF00441">
    <property type="entry name" value="Acyl-CoA_dh_1"/>
    <property type="match status" value="1"/>
</dbReference>
<keyword evidence="3 5" id="KW-0285">Flavoprotein</keyword>
<evidence type="ECO:0000313" key="10">
    <source>
        <dbReference type="Proteomes" id="UP000464495"/>
    </source>
</evidence>
<keyword evidence="4 5" id="KW-0274">FAD</keyword>
<dbReference type="InterPro" id="IPR037069">
    <property type="entry name" value="AcylCoA_DH/ox_N_sf"/>
</dbReference>
<evidence type="ECO:0000256" key="5">
    <source>
        <dbReference type="RuleBase" id="RU362125"/>
    </source>
</evidence>
<dbReference type="Gene3D" id="1.10.540.10">
    <property type="entry name" value="Acyl-CoA dehydrogenase/oxidase, N-terminal domain"/>
    <property type="match status" value="1"/>
</dbReference>
<dbReference type="InterPro" id="IPR009075">
    <property type="entry name" value="AcylCo_DH/oxidase_C"/>
</dbReference>
<comment type="similarity">
    <text evidence="2 5">Belongs to the acyl-CoA dehydrogenase family.</text>
</comment>
<dbReference type="KEGG" id="amaq:GO499_03965"/>
<evidence type="ECO:0000256" key="2">
    <source>
        <dbReference type="ARBA" id="ARBA00009347"/>
    </source>
</evidence>
<dbReference type="InterPro" id="IPR006091">
    <property type="entry name" value="Acyl-CoA_Oxase/DH_mid-dom"/>
</dbReference>
<name>A0A6P1SXM5_9RHOB</name>
<dbReference type="SUPFAM" id="SSF56645">
    <property type="entry name" value="Acyl-CoA dehydrogenase NM domain-like"/>
    <property type="match status" value="1"/>
</dbReference>
<reference evidence="9 10" key="1">
    <citation type="submission" date="2019-12" db="EMBL/GenBank/DDBJ databases">
        <title>Complete genome sequence of Algicella marina strain 9Alg 56(T) isolated from the red alga Tichocarpus crinitus.</title>
        <authorList>
            <person name="Kim S.-G."/>
            <person name="Nedashkovskaya O.I."/>
        </authorList>
    </citation>
    <scope>NUCLEOTIDE SEQUENCE [LARGE SCALE GENOMIC DNA]</scope>
    <source>
        <strain evidence="9 10">9Alg 56</strain>
    </source>
</reference>
<dbReference type="EMBL" id="CP046620">
    <property type="protein sequence ID" value="QHQ34400.1"/>
    <property type="molecule type" value="Genomic_DNA"/>
</dbReference>
<dbReference type="Proteomes" id="UP000464495">
    <property type="component" value="Chromosome"/>
</dbReference>
<feature type="domain" description="Acyl-CoA oxidase/dehydrogenase middle" evidence="7">
    <location>
        <begin position="157"/>
        <end position="254"/>
    </location>
</feature>
<dbReference type="Pfam" id="PF02770">
    <property type="entry name" value="Acyl-CoA_dh_M"/>
    <property type="match status" value="1"/>
</dbReference>
<dbReference type="InterPro" id="IPR052166">
    <property type="entry name" value="Diverse_Acyl-CoA_DH"/>
</dbReference>
<evidence type="ECO:0000256" key="3">
    <source>
        <dbReference type="ARBA" id="ARBA00022630"/>
    </source>
</evidence>
<dbReference type="InterPro" id="IPR046373">
    <property type="entry name" value="Acyl-CoA_Oxase/DH_mid-dom_sf"/>
</dbReference>